<dbReference type="EMBL" id="JAPFFF010000013">
    <property type="protein sequence ID" value="KAK8872055.1"/>
    <property type="molecule type" value="Genomic_DNA"/>
</dbReference>
<dbReference type="InterPro" id="IPR001650">
    <property type="entry name" value="Helicase_C-like"/>
</dbReference>
<dbReference type="Pfam" id="PF00271">
    <property type="entry name" value="Helicase_C"/>
    <property type="match status" value="1"/>
</dbReference>
<dbReference type="InterPro" id="IPR027417">
    <property type="entry name" value="P-loop_NTPase"/>
</dbReference>
<evidence type="ECO:0000256" key="1">
    <source>
        <dbReference type="ARBA" id="ARBA00004123"/>
    </source>
</evidence>
<evidence type="ECO:0000259" key="8">
    <source>
        <dbReference type="PROSITE" id="PS50013"/>
    </source>
</evidence>
<dbReference type="Gene3D" id="3.40.50.300">
    <property type="entry name" value="P-loop containing nucleotide triphosphate hydrolases"/>
    <property type="match status" value="1"/>
</dbReference>
<reference evidence="11 12" key="1">
    <citation type="submission" date="2024-04" db="EMBL/GenBank/DDBJ databases">
        <title>Tritrichomonas musculus Genome.</title>
        <authorList>
            <person name="Alves-Ferreira E."/>
            <person name="Grigg M."/>
            <person name="Lorenzi H."/>
            <person name="Galac M."/>
        </authorList>
    </citation>
    <scope>NUCLEOTIDE SEQUENCE [LARGE SCALE GENOMIC DNA]</scope>
    <source>
        <strain evidence="11 12">EAF2021</strain>
    </source>
</reference>
<dbReference type="PANTHER" id="PTHR45623:SF11">
    <property type="entry name" value="KISMET, ISOFORM C"/>
    <property type="match status" value="1"/>
</dbReference>
<dbReference type="InterPro" id="IPR000330">
    <property type="entry name" value="SNF2_N"/>
</dbReference>
<evidence type="ECO:0000256" key="2">
    <source>
        <dbReference type="ARBA" id="ARBA00022737"/>
    </source>
</evidence>
<keyword evidence="6" id="KW-0539">Nucleus</keyword>
<feature type="compositionally biased region" description="Acidic residues" evidence="7">
    <location>
        <begin position="63"/>
        <end position="83"/>
    </location>
</feature>
<evidence type="ECO:0000313" key="11">
    <source>
        <dbReference type="EMBL" id="KAK8872055.1"/>
    </source>
</evidence>
<keyword evidence="5" id="KW-0067">ATP-binding</keyword>
<keyword evidence="4" id="KW-0378">Hydrolase</keyword>
<dbReference type="PROSITE" id="PS51542">
    <property type="entry name" value="FYRN"/>
    <property type="match status" value="1"/>
</dbReference>
<feature type="region of interest" description="Disordered" evidence="7">
    <location>
        <begin position="1"/>
        <end position="83"/>
    </location>
</feature>
<name>A0ABR2J370_9EUKA</name>
<dbReference type="CDD" id="cd00024">
    <property type="entry name" value="CD_CSD"/>
    <property type="match status" value="1"/>
</dbReference>
<proteinExistence type="predicted"/>
<accession>A0ABR2J370</accession>
<sequence length="1586" mass="182081">MESESEDYSSDPNFVTPTTMVSRSAAKQNASKSMDTIIDISDHNTNSSVEEEPLSFNETETSQSDEDSEIQLDEDSSDNIDIDPEIDMIDNSIGEDNAEDIETVQQILGEKDTYNPITDLQNEDDQAETLYFAKFANKSYKHCKWMTEMDLVITAGGENCLKRYKNKVHKNPLTHSQSIPSLQTTLLTFDETFVNPQWFEVDRVIDDRIVNGKRTFLVKWKELEYEEATWEEESFIKNKPAIDAYFERRKHSSPKKIPSRWTRPPPELFKPIKEPPVSKTNFVLRDYQLEGLNWLRYCWYNRRNSILADEMGLGKTVQIVTTLNDLKNSQNINGPFLIVAPLSTLPHWKNEFESWSDFNTIIFHGSTMSRQIIESSEFNVKDDLGNLLPNRIGVDVVITTYETISKSFNFFSSVEWRYLVADEGHKLKNYKGKRYQIMQKLSFEHCTLLTGTPIQNGMTELWSLLHFLSPEKFNDIDGFMAKYGNMRESSQVQEVQSIIKPLLLRRKKIDVEKSLAPKEETIIEVELTRIQKTFYRAFIHQNAPTLLQQITVGSLPSLQNLMMQLRKVCNHPFLIKGAEEGIVNEIKNSDTENKLTNDEVRNKALIESSGKMVLLSKLLPKLKADGHKVLIFSQMVRVLDIIESYLNRNNYQFERIDGSLNENDRRNAIERFNSDADNFVFLLSTKAGGVGINLASADTVIIYDSDWNPQNDIQAQARCHRIGQTAKVKVYRLISRGTYENEMFERASKKLGLDHVVLDGGNMKQAQPMKPDEIEKILRKGAYGIFQDDNSKADDFVTADIDEILENCSRSHIMDASGDGSAFSKATFQTDENNAAFWSKVIPEKVTNIKQYGLNKIRDLNNLRESDISEKTRKCRKDRLDQEDDLDDTENGFRIVHSLIDNGFTNTSAERKVLRIASTIKHPEDIESISILHKILHCNTSDQSEDENNSYDEDIEFDNIDELVQKYGEITLTVIDKADKIISRVAFFARLRRAVYFIQGNSKFKWPEIKPVWEDPFCEYSLMVGLLKYGWKNINKIYDDEDMLLMNSKRLSPPQIENRVYGLIEILETQFDDSNISLIPPSSFAPMPPLEWREKFISIHTRKSLYSHELTKLFNSIRYYGIKEKPSGKIDMKEVKETADLQNVPDEIISNAIENLKLLTSTVKTETDTINFDGFPDLEPLKSRITAKDAISFSRAIKVMHGVNTFVNNYCELSDEFVKKAPKNPHLPSWWTSEHDTKMIFAVHQYGTAVVSSWIVDPNFPFRAHIDDKLLKSFEKAANKEKKKGNKIVRPQKLGDFQFIYRKRSRLARIITVVDYVNAKIEKNLSKKFSSQYELVASSSLRIVSFGKYLGNHSRFGVCPVGYVCERLYGDSKKDWYRCEIQADENDRLLFSVEKMKKRNDESSDDADDNADNDNDNEQNENEENMSNEENSSLNANDSIDEVNSTPNGNENDDNKCQKFVANSPITAWKLALTADGKSNLRIVGMYLFGLSNKKVKAKLNQMEIDYKKEHPDEVKEEAESTSHASDAEDSKNTVKQNKGENGNARNFTIKFMRQTQIIDFIIPVSTFGRELVHEANMDEVEATVD</sequence>
<dbReference type="SUPFAM" id="SSF54160">
    <property type="entry name" value="Chromo domain-like"/>
    <property type="match status" value="1"/>
</dbReference>
<dbReference type="SMART" id="SM00487">
    <property type="entry name" value="DEXDc"/>
    <property type="match status" value="1"/>
</dbReference>
<evidence type="ECO:0000256" key="7">
    <source>
        <dbReference type="SAM" id="MobiDB-lite"/>
    </source>
</evidence>
<evidence type="ECO:0000256" key="4">
    <source>
        <dbReference type="ARBA" id="ARBA00022801"/>
    </source>
</evidence>
<evidence type="ECO:0000313" key="12">
    <source>
        <dbReference type="Proteomes" id="UP001470230"/>
    </source>
</evidence>
<dbReference type="InterPro" id="IPR016197">
    <property type="entry name" value="Chromo-like_dom_sf"/>
</dbReference>
<dbReference type="PROSITE" id="PS50013">
    <property type="entry name" value="CHROMO_2"/>
    <property type="match status" value="1"/>
</dbReference>
<comment type="caution">
    <text evidence="11">The sequence shown here is derived from an EMBL/GenBank/DDBJ whole genome shotgun (WGS) entry which is preliminary data.</text>
</comment>
<comment type="subcellular location">
    <subcellularLocation>
        <location evidence="1">Nucleus</location>
    </subcellularLocation>
</comment>
<dbReference type="CDD" id="cd18793">
    <property type="entry name" value="SF2_C_SNF"/>
    <property type="match status" value="1"/>
</dbReference>
<dbReference type="PROSITE" id="PS51192">
    <property type="entry name" value="HELICASE_ATP_BIND_1"/>
    <property type="match status" value="1"/>
</dbReference>
<feature type="compositionally biased region" description="Acidic residues" evidence="7">
    <location>
        <begin position="1403"/>
        <end position="1427"/>
    </location>
</feature>
<dbReference type="Gene3D" id="3.30.160.360">
    <property type="match status" value="1"/>
</dbReference>
<keyword evidence="12" id="KW-1185">Reference proteome</keyword>
<dbReference type="Gene3D" id="2.40.50.40">
    <property type="match status" value="2"/>
</dbReference>
<dbReference type="InterPro" id="IPR000953">
    <property type="entry name" value="Chromo/chromo_shadow_dom"/>
</dbReference>
<dbReference type="Gene3D" id="3.40.50.10810">
    <property type="entry name" value="Tandem AAA-ATPase domain"/>
    <property type="match status" value="1"/>
</dbReference>
<evidence type="ECO:0000256" key="3">
    <source>
        <dbReference type="ARBA" id="ARBA00022741"/>
    </source>
</evidence>
<dbReference type="InterPro" id="IPR003888">
    <property type="entry name" value="FYrich_N"/>
</dbReference>
<dbReference type="InterPro" id="IPR023780">
    <property type="entry name" value="Chromo_domain"/>
</dbReference>
<feature type="domain" description="Helicase C-terminal" evidence="10">
    <location>
        <begin position="614"/>
        <end position="775"/>
    </location>
</feature>
<keyword evidence="2" id="KW-0677">Repeat</keyword>
<evidence type="ECO:0000256" key="6">
    <source>
        <dbReference type="ARBA" id="ARBA00023242"/>
    </source>
</evidence>
<feature type="compositionally biased region" description="Low complexity" evidence="7">
    <location>
        <begin position="1428"/>
        <end position="1438"/>
    </location>
</feature>
<organism evidence="11 12">
    <name type="scientific">Tritrichomonas musculus</name>
    <dbReference type="NCBI Taxonomy" id="1915356"/>
    <lineage>
        <taxon>Eukaryota</taxon>
        <taxon>Metamonada</taxon>
        <taxon>Parabasalia</taxon>
        <taxon>Tritrichomonadida</taxon>
        <taxon>Tritrichomonadidae</taxon>
        <taxon>Tritrichomonas</taxon>
    </lineage>
</organism>
<evidence type="ECO:0000259" key="10">
    <source>
        <dbReference type="PROSITE" id="PS51194"/>
    </source>
</evidence>
<dbReference type="SUPFAM" id="SSF52540">
    <property type="entry name" value="P-loop containing nucleoside triphosphate hydrolases"/>
    <property type="match status" value="2"/>
</dbReference>
<dbReference type="InterPro" id="IPR014001">
    <property type="entry name" value="Helicase_ATP-bd"/>
</dbReference>
<keyword evidence="3" id="KW-0547">Nucleotide-binding</keyword>
<evidence type="ECO:0000256" key="5">
    <source>
        <dbReference type="ARBA" id="ARBA00022840"/>
    </source>
</evidence>
<dbReference type="Proteomes" id="UP001470230">
    <property type="component" value="Unassembled WGS sequence"/>
</dbReference>
<dbReference type="Pfam" id="PF00176">
    <property type="entry name" value="SNF2-rel_dom"/>
    <property type="match status" value="1"/>
</dbReference>
<gene>
    <name evidence="11" type="ORF">M9Y10_007813</name>
</gene>
<feature type="compositionally biased region" description="Polar residues" evidence="7">
    <location>
        <begin position="1534"/>
        <end position="1543"/>
    </location>
</feature>
<dbReference type="SMART" id="SM00490">
    <property type="entry name" value="HELICc"/>
    <property type="match status" value="1"/>
</dbReference>
<protein>
    <submittedName>
        <fullName evidence="11">Choline dehydrogenase 6</fullName>
    </submittedName>
</protein>
<dbReference type="PANTHER" id="PTHR45623">
    <property type="entry name" value="CHROMODOMAIN-HELICASE-DNA-BINDING PROTEIN 3-RELATED-RELATED"/>
    <property type="match status" value="1"/>
</dbReference>
<feature type="compositionally biased region" description="Basic and acidic residues" evidence="7">
    <location>
        <begin position="1509"/>
        <end position="1533"/>
    </location>
</feature>
<evidence type="ECO:0000259" key="9">
    <source>
        <dbReference type="PROSITE" id="PS51192"/>
    </source>
</evidence>
<dbReference type="SMART" id="SM00298">
    <property type="entry name" value="CHROMO"/>
    <property type="match status" value="2"/>
</dbReference>
<feature type="region of interest" description="Disordered" evidence="7">
    <location>
        <begin position="1398"/>
        <end position="1457"/>
    </location>
</feature>
<feature type="domain" description="Chromo" evidence="8">
    <location>
        <begin position="199"/>
        <end position="257"/>
    </location>
</feature>
<feature type="domain" description="Helicase ATP-binding" evidence="9">
    <location>
        <begin position="296"/>
        <end position="471"/>
    </location>
</feature>
<dbReference type="InterPro" id="IPR038718">
    <property type="entry name" value="SNF2-like_sf"/>
</dbReference>
<feature type="compositionally biased region" description="Polar residues" evidence="7">
    <location>
        <begin position="10"/>
        <end position="34"/>
    </location>
</feature>
<dbReference type="InterPro" id="IPR049730">
    <property type="entry name" value="SNF2/RAD54-like_C"/>
</dbReference>
<feature type="region of interest" description="Disordered" evidence="7">
    <location>
        <begin position="1509"/>
        <end position="1543"/>
    </location>
</feature>
<dbReference type="Pfam" id="PF00385">
    <property type="entry name" value="Chromo"/>
    <property type="match status" value="1"/>
</dbReference>
<dbReference type="PROSITE" id="PS51194">
    <property type="entry name" value="HELICASE_CTER"/>
    <property type="match status" value="1"/>
</dbReference>